<evidence type="ECO:0000256" key="1">
    <source>
        <dbReference type="SAM" id="MobiDB-lite"/>
    </source>
</evidence>
<geneLocation type="plasmid" evidence="3">
    <name>phim2</name>
</geneLocation>
<evidence type="ECO:0000313" key="3">
    <source>
        <dbReference type="Proteomes" id="UP000292235"/>
    </source>
</evidence>
<dbReference type="InterPro" id="IPR011101">
    <property type="entry name" value="DUF5131"/>
</dbReference>
<accession>A0A4V0ZKG0</accession>
<name>A0A4V0ZKG0_9ACTN</name>
<keyword evidence="2" id="KW-0614">Plasmid</keyword>
<proteinExistence type="predicted"/>
<gene>
    <name evidence="2" type="ORF">EKD16_25560</name>
</gene>
<dbReference type="RefSeq" id="WP_242677494.1">
    <property type="nucleotide sequence ID" value="NZ_CP036456.1"/>
</dbReference>
<reference evidence="2 3" key="1">
    <citation type="submission" date="2019-02" db="EMBL/GenBank/DDBJ databases">
        <authorList>
            <person name="Khodamoradi S."/>
            <person name="Hahnke R.L."/>
            <person name="Kaempfer P."/>
            <person name="Schumann P."/>
            <person name="Rohde M."/>
            <person name="Steinert M."/>
            <person name="Luzhetskyy A."/>
            <person name="Wink J."/>
            <person name="Ruckert C."/>
        </authorList>
    </citation>
    <scope>NUCLEOTIDE SEQUENCE [LARGE SCALE GENOMIC DNA]</scope>
    <source>
        <strain evidence="2 3">M2</strain>
        <plasmid evidence="3">phim2</plasmid>
    </source>
</reference>
<keyword evidence="3" id="KW-1185">Reference proteome</keyword>
<dbReference type="Proteomes" id="UP000292235">
    <property type="component" value="Plasmid phiM2"/>
</dbReference>
<protein>
    <submittedName>
        <fullName evidence="2">Phage protein Gp37/Gp68</fullName>
    </submittedName>
</protein>
<sequence>MSTRIEWVQGVDGARGTTWNPVTGCDRVSQGCDHCYAATMARRLKAMGSPRYQRDGRPSTSGPGFGVSVHEDVITAPLRWRTPRTVFVNSMSDVFHAEVGADAIARIWAVMAATPQHTYQILTKRHGRMRSLLNSLTFRASVARAVWELAMADNTTTLPDELTWPLPNVWVGVSAETQRWADIRIPALLETRAALRFISAEPLLGPLRLAPDDHTGHDRDHHGTHTECSDCSTPEQPVAWRTQTAPPLDWVIIGGESGPDARPVDLDWIRGLRDDAHQAGAAVFIKQLGSAWARGMVGSSTGADPAHWPEDLRVQEMPTRRRPPVATGPDR</sequence>
<organism evidence="2 3">
    <name type="scientific">Streptomonospora litoralis</name>
    <dbReference type="NCBI Taxonomy" id="2498135"/>
    <lineage>
        <taxon>Bacteria</taxon>
        <taxon>Bacillati</taxon>
        <taxon>Actinomycetota</taxon>
        <taxon>Actinomycetes</taxon>
        <taxon>Streptosporangiales</taxon>
        <taxon>Nocardiopsidaceae</taxon>
        <taxon>Streptomonospora</taxon>
    </lineage>
</organism>
<dbReference type="AlphaFoldDB" id="A0A4V0ZKG0"/>
<dbReference type="KEGG" id="strr:EKD16_25560"/>
<dbReference type="Pfam" id="PF07505">
    <property type="entry name" value="DUF5131"/>
    <property type="match status" value="1"/>
</dbReference>
<evidence type="ECO:0000313" key="2">
    <source>
        <dbReference type="EMBL" id="QBI56852.1"/>
    </source>
</evidence>
<dbReference type="EMBL" id="CP036456">
    <property type="protein sequence ID" value="QBI56852.1"/>
    <property type="molecule type" value="Genomic_DNA"/>
</dbReference>
<feature type="region of interest" description="Disordered" evidence="1">
    <location>
        <begin position="298"/>
        <end position="331"/>
    </location>
</feature>
<feature type="region of interest" description="Disordered" evidence="1">
    <location>
        <begin position="215"/>
        <end position="234"/>
    </location>
</feature>
<feature type="compositionally biased region" description="Basic and acidic residues" evidence="1">
    <location>
        <begin position="215"/>
        <end position="228"/>
    </location>
</feature>